<evidence type="ECO:0000256" key="3">
    <source>
        <dbReference type="ARBA" id="ARBA00022989"/>
    </source>
</evidence>
<feature type="transmembrane region" description="Helical" evidence="5">
    <location>
        <begin position="288"/>
        <end position="313"/>
    </location>
</feature>
<sequence>MTDEAANSRIEQDRQLILDAKAKGTGAKVLAYTRLSGPGWLQSAITLGGGSLAGGLYLGILSGYHLMWLQPVAMIMGVIMLSAIGYVALSTKERPFAAINTHINPVLGWGWAIATLMANLVWIMPQYALGTAALQQNLAPEFFGDGKNGLISAVAVLFVISAIIIWFYDSGGWGIKLFEAILKILVGIVVLCFFGVVLKMSFSTNDLDWGKILAGYIPNFSLFTNPSPEFSDVLAQAGGFAKYWKNLIVDKQQQVMITAAATAVGINMTFLLPYSMRAKGWDKDFRGLAMFDLATGLFIPFLLATSCVVIAAASQFHAQPAAGLVGETNAKGQVVDADGKVIVVPGNLQDQFDKLLDNRIKAEMLNNRIKAEVSPEEWSKLQHEWDELQRKDNAEALQEKRNELPLPERTLAAMLVNRDAFQLATALKPLAGATVSQLVFGLGVVAMAVSTIIILMLINGFVFCEMLGVEPRGTFHRIGCFMPALTGIAGPFIWGDSDAKAWLAVPTSMFGMVLLPIAYATFFFMMNSPKILGDRIPKGGKRVAWNLAMGISTLLATFGCVWSIKSSAFATYGFIALGVFIGLAIIVHFLRGNSSSAPPAAGE</sequence>
<dbReference type="GO" id="GO:0046873">
    <property type="term" value="F:metal ion transmembrane transporter activity"/>
    <property type="evidence" value="ECO:0007669"/>
    <property type="project" value="InterPro"/>
</dbReference>
<evidence type="ECO:0000256" key="4">
    <source>
        <dbReference type="ARBA" id="ARBA00023136"/>
    </source>
</evidence>
<comment type="subcellular location">
    <subcellularLocation>
        <location evidence="1">Membrane</location>
        <topology evidence="1">Multi-pass membrane protein</topology>
    </subcellularLocation>
</comment>
<keyword evidence="7" id="KW-1185">Reference proteome</keyword>
<feature type="transmembrane region" description="Helical" evidence="5">
    <location>
        <begin position="501"/>
        <end position="522"/>
    </location>
</feature>
<evidence type="ECO:0000313" key="6">
    <source>
        <dbReference type="EMBL" id="QDT89143.1"/>
    </source>
</evidence>
<gene>
    <name evidence="6" type="ORF">Pan161_07690</name>
</gene>
<evidence type="ECO:0000256" key="1">
    <source>
        <dbReference type="ARBA" id="ARBA00004141"/>
    </source>
</evidence>
<organism evidence="6 7">
    <name type="scientific">Gimesia algae</name>
    <dbReference type="NCBI Taxonomy" id="2527971"/>
    <lineage>
        <taxon>Bacteria</taxon>
        <taxon>Pseudomonadati</taxon>
        <taxon>Planctomycetota</taxon>
        <taxon>Planctomycetia</taxon>
        <taxon>Planctomycetales</taxon>
        <taxon>Planctomycetaceae</taxon>
        <taxon>Gimesia</taxon>
    </lineage>
</organism>
<dbReference type="InterPro" id="IPR001046">
    <property type="entry name" value="NRAMP_fam"/>
</dbReference>
<dbReference type="Pfam" id="PF01566">
    <property type="entry name" value="Nramp"/>
    <property type="match status" value="2"/>
</dbReference>
<evidence type="ECO:0000256" key="2">
    <source>
        <dbReference type="ARBA" id="ARBA00022692"/>
    </source>
</evidence>
<evidence type="ECO:0000256" key="5">
    <source>
        <dbReference type="SAM" id="Phobius"/>
    </source>
</evidence>
<feature type="transmembrane region" description="Helical" evidence="5">
    <location>
        <begin position="255"/>
        <end position="276"/>
    </location>
</feature>
<keyword evidence="2 5" id="KW-0812">Transmembrane</keyword>
<keyword evidence="3 5" id="KW-1133">Transmembrane helix</keyword>
<protein>
    <submittedName>
        <fullName evidence="6">Natural resistance-associated macrophage protein</fullName>
    </submittedName>
</protein>
<keyword evidence="4 5" id="KW-0472">Membrane</keyword>
<feature type="transmembrane region" description="Helical" evidence="5">
    <location>
        <begin position="438"/>
        <end position="463"/>
    </location>
</feature>
<dbReference type="EMBL" id="CP036343">
    <property type="protein sequence ID" value="QDT89143.1"/>
    <property type="molecule type" value="Genomic_DNA"/>
</dbReference>
<dbReference type="OrthoDB" id="236847at2"/>
<feature type="transmembrane region" description="Helical" evidence="5">
    <location>
        <begin position="66"/>
        <end position="89"/>
    </location>
</feature>
<evidence type="ECO:0000313" key="7">
    <source>
        <dbReference type="Proteomes" id="UP000316855"/>
    </source>
</evidence>
<feature type="transmembrane region" description="Helical" evidence="5">
    <location>
        <begin position="149"/>
        <end position="168"/>
    </location>
</feature>
<dbReference type="KEGG" id="gax:Pan161_07690"/>
<dbReference type="RefSeq" id="WP_145224239.1">
    <property type="nucleotide sequence ID" value="NZ_CP036343.1"/>
</dbReference>
<dbReference type="GO" id="GO:0016020">
    <property type="term" value="C:membrane"/>
    <property type="evidence" value="ECO:0007669"/>
    <property type="project" value="UniProtKB-SubCell"/>
</dbReference>
<feature type="transmembrane region" description="Helical" evidence="5">
    <location>
        <begin position="40"/>
        <end position="60"/>
    </location>
</feature>
<feature type="transmembrane region" description="Helical" evidence="5">
    <location>
        <begin position="109"/>
        <end position="129"/>
    </location>
</feature>
<feature type="transmembrane region" description="Helical" evidence="5">
    <location>
        <begin position="475"/>
        <end position="495"/>
    </location>
</feature>
<proteinExistence type="predicted"/>
<dbReference type="AlphaFoldDB" id="A0A517V819"/>
<feature type="transmembrane region" description="Helical" evidence="5">
    <location>
        <begin position="543"/>
        <end position="564"/>
    </location>
</feature>
<dbReference type="Proteomes" id="UP000316855">
    <property type="component" value="Chromosome"/>
</dbReference>
<feature type="transmembrane region" description="Helical" evidence="5">
    <location>
        <begin position="570"/>
        <end position="590"/>
    </location>
</feature>
<reference evidence="6 7" key="1">
    <citation type="submission" date="2019-02" db="EMBL/GenBank/DDBJ databases">
        <title>Deep-cultivation of Planctomycetes and their phenomic and genomic characterization uncovers novel biology.</title>
        <authorList>
            <person name="Wiegand S."/>
            <person name="Jogler M."/>
            <person name="Boedeker C."/>
            <person name="Pinto D."/>
            <person name="Vollmers J."/>
            <person name="Rivas-Marin E."/>
            <person name="Kohn T."/>
            <person name="Peeters S.H."/>
            <person name="Heuer A."/>
            <person name="Rast P."/>
            <person name="Oberbeckmann S."/>
            <person name="Bunk B."/>
            <person name="Jeske O."/>
            <person name="Meyerdierks A."/>
            <person name="Storesund J.E."/>
            <person name="Kallscheuer N."/>
            <person name="Luecker S."/>
            <person name="Lage O.M."/>
            <person name="Pohl T."/>
            <person name="Merkel B.J."/>
            <person name="Hornburger P."/>
            <person name="Mueller R.-W."/>
            <person name="Bruemmer F."/>
            <person name="Labrenz M."/>
            <person name="Spormann A.M."/>
            <person name="Op den Camp H."/>
            <person name="Overmann J."/>
            <person name="Amann R."/>
            <person name="Jetten M.S.M."/>
            <person name="Mascher T."/>
            <person name="Medema M.H."/>
            <person name="Devos D.P."/>
            <person name="Kaster A.-K."/>
            <person name="Ovreas L."/>
            <person name="Rohde M."/>
            <person name="Galperin M.Y."/>
            <person name="Jogler C."/>
        </authorList>
    </citation>
    <scope>NUCLEOTIDE SEQUENCE [LARGE SCALE GENOMIC DNA]</scope>
    <source>
        <strain evidence="6 7">Pan161</strain>
    </source>
</reference>
<accession>A0A517V819</accession>
<feature type="transmembrane region" description="Helical" evidence="5">
    <location>
        <begin position="180"/>
        <end position="198"/>
    </location>
</feature>
<name>A0A517V819_9PLAN</name>